<proteinExistence type="predicted"/>
<reference evidence="1" key="1">
    <citation type="submission" date="2018-02" db="EMBL/GenBank/DDBJ databases">
        <title>Rhizophora mucronata_Transcriptome.</title>
        <authorList>
            <person name="Meera S.P."/>
            <person name="Sreeshan A."/>
            <person name="Augustine A."/>
        </authorList>
    </citation>
    <scope>NUCLEOTIDE SEQUENCE</scope>
    <source>
        <tissue evidence="1">Leaf</tissue>
    </source>
</reference>
<dbReference type="AlphaFoldDB" id="A0A2P2N668"/>
<protein>
    <submittedName>
        <fullName evidence="1">Uncharacterized protein</fullName>
    </submittedName>
</protein>
<accession>A0A2P2N668</accession>
<sequence length="30" mass="3508">MNAMQELRRQDFDPQTGMSTINKLVVLHPH</sequence>
<organism evidence="1">
    <name type="scientific">Rhizophora mucronata</name>
    <name type="common">Asiatic mangrove</name>
    <dbReference type="NCBI Taxonomy" id="61149"/>
    <lineage>
        <taxon>Eukaryota</taxon>
        <taxon>Viridiplantae</taxon>
        <taxon>Streptophyta</taxon>
        <taxon>Embryophyta</taxon>
        <taxon>Tracheophyta</taxon>
        <taxon>Spermatophyta</taxon>
        <taxon>Magnoliopsida</taxon>
        <taxon>eudicotyledons</taxon>
        <taxon>Gunneridae</taxon>
        <taxon>Pentapetalae</taxon>
        <taxon>rosids</taxon>
        <taxon>fabids</taxon>
        <taxon>Malpighiales</taxon>
        <taxon>Rhizophoraceae</taxon>
        <taxon>Rhizophora</taxon>
    </lineage>
</organism>
<evidence type="ECO:0000313" key="1">
    <source>
        <dbReference type="EMBL" id="MBX37948.1"/>
    </source>
</evidence>
<dbReference type="EMBL" id="GGEC01057464">
    <property type="protein sequence ID" value="MBX37948.1"/>
    <property type="molecule type" value="Transcribed_RNA"/>
</dbReference>
<name>A0A2P2N668_RHIMU</name>